<dbReference type="PANTHER" id="PTHR30040">
    <property type="entry name" value="THIAMINE BIOSYNTHESIS LIPOPROTEIN APBE"/>
    <property type="match status" value="1"/>
</dbReference>
<sequence length="343" mass="37167">MTTLPAKSVMLDRRRLVLSLPLFACGLLIAPVHAKSDIHQASQILMGTRLDLTLQGGDTKLLQIAASAAFAEMTRLTDMMSRYRSESALNAINLAAGIQPVAVPVELFKVLEMAQRATKASHGAFDVTIGALRDWRFDASSPSIPSAQQIAAQLPLVNTHGLILNARRSTAYLSQRGMRLDLGGIAKLPIMQAGMHQLLAHGIKNAMINGGGDVLVNGQLNGRDWRIGLRDPRQPDQLLGVVALNKGFVASSGDYERFIMHEGKRYHHILDPKTGYPTQGLHGVTLISEELALINGLGATLMVAGAEASRTRLQHKVGVDALTVDQHNRLWTSSGMARRWVTS</sequence>
<dbReference type="Proteomes" id="UP001589844">
    <property type="component" value="Unassembled WGS sequence"/>
</dbReference>
<comment type="similarity">
    <text evidence="11">Belongs to the ApbE family.</text>
</comment>
<proteinExistence type="inferred from homology"/>
<name>A0ABV6IJI6_9BURK</name>
<dbReference type="EMBL" id="JBHLXJ010000031">
    <property type="protein sequence ID" value="MFC0351758.1"/>
    <property type="molecule type" value="Genomic_DNA"/>
</dbReference>
<keyword evidence="13" id="KW-1185">Reference proteome</keyword>
<protein>
    <recommendedName>
        <fullName evidence="3 11">FAD:protein FMN transferase</fullName>
        <ecNumber evidence="2 11">2.7.1.180</ecNumber>
    </recommendedName>
    <alternativeName>
        <fullName evidence="9 11">Flavin transferase</fullName>
    </alternativeName>
</protein>
<accession>A0ABV6IJI6</accession>
<evidence type="ECO:0000256" key="1">
    <source>
        <dbReference type="ARBA" id="ARBA00001946"/>
    </source>
</evidence>
<evidence type="ECO:0000256" key="8">
    <source>
        <dbReference type="ARBA" id="ARBA00022842"/>
    </source>
</evidence>
<organism evidence="12 13">
    <name type="scientific">Undibacterium danionis</name>
    <dbReference type="NCBI Taxonomy" id="1812100"/>
    <lineage>
        <taxon>Bacteria</taxon>
        <taxon>Pseudomonadati</taxon>
        <taxon>Pseudomonadota</taxon>
        <taxon>Betaproteobacteria</taxon>
        <taxon>Burkholderiales</taxon>
        <taxon>Oxalobacteraceae</taxon>
        <taxon>Undibacterium</taxon>
    </lineage>
</organism>
<dbReference type="PIRSF" id="PIRSF006268">
    <property type="entry name" value="ApbE"/>
    <property type="match status" value="1"/>
</dbReference>
<dbReference type="Pfam" id="PF02424">
    <property type="entry name" value="ApbE"/>
    <property type="match status" value="1"/>
</dbReference>
<dbReference type="Gene3D" id="3.10.520.10">
    <property type="entry name" value="ApbE-like domains"/>
    <property type="match status" value="1"/>
</dbReference>
<evidence type="ECO:0000256" key="9">
    <source>
        <dbReference type="ARBA" id="ARBA00031306"/>
    </source>
</evidence>
<evidence type="ECO:0000313" key="12">
    <source>
        <dbReference type="EMBL" id="MFC0351758.1"/>
    </source>
</evidence>
<evidence type="ECO:0000313" key="13">
    <source>
        <dbReference type="Proteomes" id="UP001589844"/>
    </source>
</evidence>
<keyword evidence="8 11" id="KW-0460">Magnesium</keyword>
<dbReference type="InterPro" id="IPR024932">
    <property type="entry name" value="ApbE"/>
</dbReference>
<dbReference type="GO" id="GO:0016740">
    <property type="term" value="F:transferase activity"/>
    <property type="evidence" value="ECO:0007669"/>
    <property type="project" value="UniProtKB-KW"/>
</dbReference>
<keyword evidence="4 11" id="KW-0285">Flavoprotein</keyword>
<gene>
    <name evidence="12" type="ORF">ACFFJH_18215</name>
</gene>
<reference evidence="12 13" key="1">
    <citation type="submission" date="2024-09" db="EMBL/GenBank/DDBJ databases">
        <authorList>
            <person name="Sun Q."/>
            <person name="Mori K."/>
        </authorList>
    </citation>
    <scope>NUCLEOTIDE SEQUENCE [LARGE SCALE GENOMIC DNA]</scope>
    <source>
        <strain evidence="12 13">CCM 8677</strain>
    </source>
</reference>
<comment type="cofactor">
    <cofactor evidence="1">
        <name>Mg(2+)</name>
        <dbReference type="ChEBI" id="CHEBI:18420"/>
    </cofactor>
</comment>
<evidence type="ECO:0000256" key="11">
    <source>
        <dbReference type="PIRNR" id="PIRNR006268"/>
    </source>
</evidence>
<evidence type="ECO:0000256" key="6">
    <source>
        <dbReference type="ARBA" id="ARBA00022723"/>
    </source>
</evidence>
<evidence type="ECO:0000256" key="2">
    <source>
        <dbReference type="ARBA" id="ARBA00011955"/>
    </source>
</evidence>
<comment type="caution">
    <text evidence="12">The sequence shown here is derived from an EMBL/GenBank/DDBJ whole genome shotgun (WGS) entry which is preliminary data.</text>
</comment>
<evidence type="ECO:0000256" key="4">
    <source>
        <dbReference type="ARBA" id="ARBA00022630"/>
    </source>
</evidence>
<dbReference type="EC" id="2.7.1.180" evidence="2 11"/>
<evidence type="ECO:0000256" key="7">
    <source>
        <dbReference type="ARBA" id="ARBA00022827"/>
    </source>
</evidence>
<keyword evidence="7 11" id="KW-0274">FAD</keyword>
<dbReference type="InterPro" id="IPR003374">
    <property type="entry name" value="ApbE-like_sf"/>
</dbReference>
<evidence type="ECO:0000256" key="10">
    <source>
        <dbReference type="ARBA" id="ARBA00048540"/>
    </source>
</evidence>
<keyword evidence="6 11" id="KW-0479">Metal-binding</keyword>
<dbReference type="RefSeq" id="WP_390214406.1">
    <property type="nucleotide sequence ID" value="NZ_JBHLXJ010000031.1"/>
</dbReference>
<dbReference type="SUPFAM" id="SSF143631">
    <property type="entry name" value="ApbE-like"/>
    <property type="match status" value="1"/>
</dbReference>
<evidence type="ECO:0000256" key="3">
    <source>
        <dbReference type="ARBA" id="ARBA00016337"/>
    </source>
</evidence>
<dbReference type="PANTHER" id="PTHR30040:SF2">
    <property type="entry name" value="FAD:PROTEIN FMN TRANSFERASE"/>
    <property type="match status" value="1"/>
</dbReference>
<keyword evidence="5 11" id="KW-0808">Transferase</keyword>
<evidence type="ECO:0000256" key="5">
    <source>
        <dbReference type="ARBA" id="ARBA00022679"/>
    </source>
</evidence>
<comment type="catalytic activity">
    <reaction evidence="10 11">
        <text>L-threonyl-[protein] + FAD = FMN-L-threonyl-[protein] + AMP + H(+)</text>
        <dbReference type="Rhea" id="RHEA:36847"/>
        <dbReference type="Rhea" id="RHEA-COMP:11060"/>
        <dbReference type="Rhea" id="RHEA-COMP:11061"/>
        <dbReference type="ChEBI" id="CHEBI:15378"/>
        <dbReference type="ChEBI" id="CHEBI:30013"/>
        <dbReference type="ChEBI" id="CHEBI:57692"/>
        <dbReference type="ChEBI" id="CHEBI:74257"/>
        <dbReference type="ChEBI" id="CHEBI:456215"/>
        <dbReference type="EC" id="2.7.1.180"/>
    </reaction>
</comment>